<dbReference type="InterPro" id="IPR016064">
    <property type="entry name" value="NAD/diacylglycerol_kinase_sf"/>
</dbReference>
<dbReference type="Pfam" id="PF00781">
    <property type="entry name" value="DAGK_cat"/>
    <property type="match status" value="1"/>
</dbReference>
<dbReference type="Gene3D" id="2.60.200.40">
    <property type="match status" value="1"/>
</dbReference>
<evidence type="ECO:0000256" key="1">
    <source>
        <dbReference type="ARBA" id="ARBA00001946"/>
    </source>
</evidence>
<dbReference type="Proteomes" id="UP001138997">
    <property type="component" value="Unassembled WGS sequence"/>
</dbReference>
<sequence>MRFERVVLIFNPNSTRDAKGTAQELQQALAEKYPELPVELQPTEYAGHATLLAAEAAAGPRPLIVGVSGDGGYNEVVNGIMQAGNPEAVATVVAAGNANDHHRVTAPRPLPEAIEADEVRPLDLLKLTVQGESRYAHSYIGIGLTPVVAVELEKGSKGSIRELFTVIRSFGRFRPLRIELEDGRRIPIDSLVFSNIPQMAKVLKLSTNGNPEDGVFEVTLTAHEPRWRVLTKAARAATTGLGEQPATTEFRFRALKAAPIQIDGEVQDVEAGDLVQVEIVPAALPTLR</sequence>
<comment type="caution">
    <text evidence="4">The sequence shown here is derived from an EMBL/GenBank/DDBJ whole genome shotgun (WGS) entry which is preliminary data.</text>
</comment>
<dbReference type="EMBL" id="JAJOMB010000001">
    <property type="protein sequence ID" value="MCD5309562.1"/>
    <property type="molecule type" value="Genomic_DNA"/>
</dbReference>
<comment type="similarity">
    <text evidence="2">Belongs to the diacylglycerol/lipid kinase family.</text>
</comment>
<reference evidence="4" key="1">
    <citation type="submission" date="2021-11" db="EMBL/GenBank/DDBJ databases">
        <title>Streptomyces corallinus and Kineosporia corallina sp. nov., two new coral-derived marine actinobacteria.</title>
        <authorList>
            <person name="Buangrab K."/>
            <person name="Sutthacheep M."/>
            <person name="Yeemin T."/>
            <person name="Harunari E."/>
            <person name="Igarashi Y."/>
            <person name="Sripreechasak P."/>
            <person name="Kanchanasin P."/>
            <person name="Tanasupawat S."/>
            <person name="Phongsopitanun W."/>
        </authorList>
    </citation>
    <scope>NUCLEOTIDE SEQUENCE</scope>
    <source>
        <strain evidence="4">JCM 31032</strain>
    </source>
</reference>
<gene>
    <name evidence="4" type="ORF">LR394_01520</name>
</gene>
<dbReference type="PANTHER" id="PTHR12358">
    <property type="entry name" value="SPHINGOSINE KINASE"/>
    <property type="match status" value="1"/>
</dbReference>
<keyword evidence="4" id="KW-0418">Kinase</keyword>
<dbReference type="PANTHER" id="PTHR12358:SF54">
    <property type="entry name" value="SPHINGOSINE KINASE RELATED PROTEIN"/>
    <property type="match status" value="1"/>
</dbReference>
<dbReference type="PROSITE" id="PS50146">
    <property type="entry name" value="DAGK"/>
    <property type="match status" value="1"/>
</dbReference>
<dbReference type="GO" id="GO:0016301">
    <property type="term" value="F:kinase activity"/>
    <property type="evidence" value="ECO:0007669"/>
    <property type="project" value="UniProtKB-KW"/>
</dbReference>
<evidence type="ECO:0000313" key="4">
    <source>
        <dbReference type="EMBL" id="MCD5309562.1"/>
    </source>
</evidence>
<evidence type="ECO:0000256" key="2">
    <source>
        <dbReference type="ARBA" id="ARBA00005983"/>
    </source>
</evidence>
<name>A0A9X1N726_9ACTN</name>
<protein>
    <submittedName>
        <fullName evidence="4">Diacylglycerol kinase</fullName>
    </submittedName>
</protein>
<dbReference type="InterPro" id="IPR001206">
    <property type="entry name" value="Diacylglycerol_kinase_cat_dom"/>
</dbReference>
<accession>A0A9X1N726</accession>
<dbReference type="AlphaFoldDB" id="A0A9X1N726"/>
<keyword evidence="5" id="KW-1185">Reference proteome</keyword>
<dbReference type="SUPFAM" id="SSF111331">
    <property type="entry name" value="NAD kinase/diacylglycerol kinase-like"/>
    <property type="match status" value="1"/>
</dbReference>
<feature type="domain" description="DAGKc" evidence="3">
    <location>
        <begin position="1"/>
        <end position="131"/>
    </location>
</feature>
<proteinExistence type="inferred from homology"/>
<evidence type="ECO:0000259" key="3">
    <source>
        <dbReference type="PROSITE" id="PS50146"/>
    </source>
</evidence>
<dbReference type="InterPro" id="IPR050187">
    <property type="entry name" value="Lipid_Phosphate_FormReg"/>
</dbReference>
<dbReference type="InterPro" id="IPR017438">
    <property type="entry name" value="ATP-NAD_kinase_N"/>
</dbReference>
<dbReference type="RefSeq" id="WP_231438486.1">
    <property type="nucleotide sequence ID" value="NZ_JAJOMB010000001.1"/>
</dbReference>
<dbReference type="Gene3D" id="3.40.50.10330">
    <property type="entry name" value="Probable inorganic polyphosphate/atp-NAD kinase, domain 1"/>
    <property type="match status" value="1"/>
</dbReference>
<keyword evidence="4" id="KW-0808">Transferase</keyword>
<comment type="cofactor">
    <cofactor evidence="1">
        <name>Mg(2+)</name>
        <dbReference type="ChEBI" id="CHEBI:18420"/>
    </cofactor>
</comment>
<evidence type="ECO:0000313" key="5">
    <source>
        <dbReference type="Proteomes" id="UP001138997"/>
    </source>
</evidence>
<organism evidence="4 5">
    <name type="scientific">Kineosporia babensis</name>
    <dbReference type="NCBI Taxonomy" id="499548"/>
    <lineage>
        <taxon>Bacteria</taxon>
        <taxon>Bacillati</taxon>
        <taxon>Actinomycetota</taxon>
        <taxon>Actinomycetes</taxon>
        <taxon>Kineosporiales</taxon>
        <taxon>Kineosporiaceae</taxon>
        <taxon>Kineosporia</taxon>
    </lineage>
</organism>